<feature type="chain" id="PRO_5043039585" evidence="1">
    <location>
        <begin position="20"/>
        <end position="210"/>
    </location>
</feature>
<gene>
    <name evidence="3" type="ORF">RZN69_02490</name>
</gene>
<dbReference type="InterPro" id="IPR013830">
    <property type="entry name" value="SGNH_hydro"/>
</dbReference>
<accession>A0AAQ3QU16</accession>
<dbReference type="PANTHER" id="PTHR30383">
    <property type="entry name" value="THIOESTERASE 1/PROTEASE 1/LYSOPHOSPHOLIPASE L1"/>
    <property type="match status" value="1"/>
</dbReference>
<keyword evidence="1" id="KW-0732">Signal</keyword>
<dbReference type="KEGG" id="puo:RZN69_02490"/>
<dbReference type="Proteomes" id="UP001304300">
    <property type="component" value="Chromosome"/>
</dbReference>
<feature type="domain" description="SGNH hydrolase-type esterase" evidence="2">
    <location>
        <begin position="28"/>
        <end position="191"/>
    </location>
</feature>
<dbReference type="EMBL" id="CP136920">
    <property type="protein sequence ID" value="WOO41941.1"/>
    <property type="molecule type" value="Genomic_DNA"/>
</dbReference>
<dbReference type="GO" id="GO:0004622">
    <property type="term" value="F:phosphatidylcholine lysophospholipase activity"/>
    <property type="evidence" value="ECO:0007669"/>
    <property type="project" value="TreeGrafter"/>
</dbReference>
<dbReference type="PANTHER" id="PTHR30383:SF24">
    <property type="entry name" value="THIOESTERASE 1_PROTEASE 1_LYSOPHOSPHOLIPASE L1"/>
    <property type="match status" value="1"/>
</dbReference>
<dbReference type="Gene3D" id="3.40.50.1110">
    <property type="entry name" value="SGNH hydrolase"/>
    <property type="match status" value="1"/>
</dbReference>
<keyword evidence="4" id="KW-1185">Reference proteome</keyword>
<name>A0AAQ3QU16_9BACT</name>
<reference evidence="3 4" key="1">
    <citation type="submission" date="2023-10" db="EMBL/GenBank/DDBJ databases">
        <title>Rubellicoccus peritrichatus gen. nov., sp. nov., isolated from an algae of coral reef tank.</title>
        <authorList>
            <person name="Luo J."/>
        </authorList>
    </citation>
    <scope>NUCLEOTIDE SEQUENCE [LARGE SCALE GENOMIC DNA]</scope>
    <source>
        <strain evidence="3 4">CR14</strain>
    </source>
</reference>
<feature type="signal peptide" evidence="1">
    <location>
        <begin position="1"/>
        <end position="19"/>
    </location>
</feature>
<protein>
    <submittedName>
        <fullName evidence="3">Arylesterase</fullName>
    </submittedName>
</protein>
<evidence type="ECO:0000313" key="4">
    <source>
        <dbReference type="Proteomes" id="UP001304300"/>
    </source>
</evidence>
<evidence type="ECO:0000256" key="1">
    <source>
        <dbReference type="SAM" id="SignalP"/>
    </source>
</evidence>
<evidence type="ECO:0000313" key="3">
    <source>
        <dbReference type="EMBL" id="WOO41941.1"/>
    </source>
</evidence>
<dbReference type="InterPro" id="IPR008265">
    <property type="entry name" value="Lipase_GDSL_AS"/>
</dbReference>
<proteinExistence type="predicted"/>
<dbReference type="Pfam" id="PF13472">
    <property type="entry name" value="Lipase_GDSL_2"/>
    <property type="match status" value="1"/>
</dbReference>
<dbReference type="PROSITE" id="PS01098">
    <property type="entry name" value="LIPASE_GDSL_SER"/>
    <property type="match status" value="1"/>
</dbReference>
<dbReference type="InterPro" id="IPR036514">
    <property type="entry name" value="SGNH_hydro_sf"/>
</dbReference>
<dbReference type="SUPFAM" id="SSF52266">
    <property type="entry name" value="SGNH hydrolase"/>
    <property type="match status" value="1"/>
</dbReference>
<dbReference type="InterPro" id="IPR051532">
    <property type="entry name" value="Ester_Hydrolysis_Enzymes"/>
</dbReference>
<dbReference type="AlphaFoldDB" id="A0AAQ3QU16"/>
<dbReference type="RefSeq" id="WP_317834425.1">
    <property type="nucleotide sequence ID" value="NZ_CP136920.1"/>
</dbReference>
<dbReference type="CDD" id="cd01822">
    <property type="entry name" value="Lysophospholipase_L1_like"/>
    <property type="match status" value="1"/>
</dbReference>
<dbReference type="GO" id="GO:0006629">
    <property type="term" value="P:lipid metabolic process"/>
    <property type="evidence" value="ECO:0007669"/>
    <property type="project" value="InterPro"/>
</dbReference>
<sequence length="210" mass="22876">MKTISRVFLILLTFSSLSAAEENGTILFFGDSLTAGYGIDPDRAYPALIENQIDAEGLPWEVVVGAVSGDTSAGGLRRVDWMLRRPVDVFVLALGANDGLRGFNTDKTQENLQGIIDRVRAKNPDVRIVIAGMLMPPSLGAEYTKAFAKIYPDLAEANDAVLIPFLLEGVAGKKSLNLPDRIHPTPEGHAIIEETVWEYLQPVLTEPKSE</sequence>
<evidence type="ECO:0000259" key="2">
    <source>
        <dbReference type="Pfam" id="PF13472"/>
    </source>
</evidence>
<organism evidence="3 4">
    <name type="scientific">Rubellicoccus peritrichatus</name>
    <dbReference type="NCBI Taxonomy" id="3080537"/>
    <lineage>
        <taxon>Bacteria</taxon>
        <taxon>Pseudomonadati</taxon>
        <taxon>Verrucomicrobiota</taxon>
        <taxon>Opitutia</taxon>
        <taxon>Puniceicoccales</taxon>
        <taxon>Cerasicoccaceae</taxon>
        <taxon>Rubellicoccus</taxon>
    </lineage>
</organism>